<protein>
    <submittedName>
        <fullName evidence="1">Putative modified peptide</fullName>
    </submittedName>
</protein>
<dbReference type="Proteomes" id="UP000275910">
    <property type="component" value="Unassembled WGS sequence"/>
</dbReference>
<dbReference type="AlphaFoldDB" id="A0A3N2RNQ2"/>
<gene>
    <name evidence="1" type="ORF">D9T17_01710</name>
</gene>
<evidence type="ECO:0000313" key="1">
    <source>
        <dbReference type="EMBL" id="ROU09058.1"/>
    </source>
</evidence>
<sequence length="124" mass="12714">MANKESGGHTPLSAEVADKLLDLLSKDNDFRQLFQKDATAALAQAGHAPAQEMIASGSYSPTAYGCMAAANIATKAEIEAARLEIKGMLTSAASHTNPHCFETGLLGAEARAKGIGGTGGDEPL</sequence>
<name>A0A3N2RNQ2_LYSEN</name>
<dbReference type="NCBIfam" id="TIGR04509">
    <property type="entry name" value="mod_pep_NH_fam"/>
    <property type="match status" value="1"/>
</dbReference>
<evidence type="ECO:0000313" key="2">
    <source>
        <dbReference type="Proteomes" id="UP000275910"/>
    </source>
</evidence>
<accession>A0A3N2RNQ2</accession>
<comment type="caution">
    <text evidence="1">The sequence shown here is derived from an EMBL/GenBank/DDBJ whole genome shotgun (WGS) entry which is preliminary data.</text>
</comment>
<dbReference type="EMBL" id="RCTY01000005">
    <property type="protein sequence ID" value="ROU09058.1"/>
    <property type="molecule type" value="Genomic_DNA"/>
</dbReference>
<dbReference type="RefSeq" id="WP_123645794.1">
    <property type="nucleotide sequence ID" value="NZ_RCTY01000005.1"/>
</dbReference>
<dbReference type="InterPro" id="IPR030976">
    <property type="entry name" value="Mod_pep_NH_fam"/>
</dbReference>
<reference evidence="1 2" key="1">
    <citation type="submission" date="2018-10" db="EMBL/GenBank/DDBJ databases">
        <title>The genome of Lysobacter enzymogenes OH11.</title>
        <authorList>
            <person name="Liu F."/>
            <person name="Zhao Y."/>
            <person name="Qian G."/>
            <person name="Chen Y."/>
            <person name="Xu H."/>
        </authorList>
    </citation>
    <scope>NUCLEOTIDE SEQUENCE [LARGE SCALE GENOMIC DNA]</scope>
    <source>
        <strain evidence="1 2">OH11</strain>
    </source>
</reference>
<organism evidence="1 2">
    <name type="scientific">Lysobacter enzymogenes</name>
    <dbReference type="NCBI Taxonomy" id="69"/>
    <lineage>
        <taxon>Bacteria</taxon>
        <taxon>Pseudomonadati</taxon>
        <taxon>Pseudomonadota</taxon>
        <taxon>Gammaproteobacteria</taxon>
        <taxon>Lysobacterales</taxon>
        <taxon>Lysobacteraceae</taxon>
        <taxon>Lysobacter</taxon>
    </lineage>
</organism>
<proteinExistence type="predicted"/>